<protein>
    <submittedName>
        <fullName evidence="2">Uncharacterized protein</fullName>
    </submittedName>
</protein>
<organism evidence="2 3">
    <name type="scientific">Apteryx owenii</name>
    <name type="common">Little spotted kiwi</name>
    <dbReference type="NCBI Taxonomy" id="8824"/>
    <lineage>
        <taxon>Eukaryota</taxon>
        <taxon>Metazoa</taxon>
        <taxon>Chordata</taxon>
        <taxon>Craniata</taxon>
        <taxon>Vertebrata</taxon>
        <taxon>Euteleostomi</taxon>
        <taxon>Archelosauria</taxon>
        <taxon>Archosauria</taxon>
        <taxon>Dinosauria</taxon>
        <taxon>Saurischia</taxon>
        <taxon>Theropoda</taxon>
        <taxon>Coelurosauria</taxon>
        <taxon>Aves</taxon>
        <taxon>Palaeognathae</taxon>
        <taxon>Apterygiformes</taxon>
        <taxon>Apterygidae</taxon>
        <taxon>Apteryx</taxon>
    </lineage>
</organism>
<reference evidence="2" key="2">
    <citation type="submission" date="2025-09" db="UniProtKB">
        <authorList>
            <consortium name="Ensembl"/>
        </authorList>
    </citation>
    <scope>IDENTIFICATION</scope>
</reference>
<reference evidence="2" key="1">
    <citation type="submission" date="2025-08" db="UniProtKB">
        <authorList>
            <consortium name="Ensembl"/>
        </authorList>
    </citation>
    <scope>IDENTIFICATION</scope>
</reference>
<dbReference type="AlphaFoldDB" id="A0A8B9P696"/>
<sequence>MGLRTLLPDASPTCRCPGANTSPEHGDFHADPRGSSPSHGEEEMEFGNQLESKWAALGTLIQEYGLLQRRLENMENLLKNRNFWILRLPPGVNGDIPKVLAAFDDKTVLPHEERGGREDRQKEWCRNVLQGACESLISLGKSWGEAPLREARGWTLYVLSAYKQRAQLHPIHLPRGRGGERDPPSHAQSPLRADADLSATRGGVRAALRVPCRGRGLPYGARGVPKERDG</sequence>
<evidence type="ECO:0000313" key="2">
    <source>
        <dbReference type="Ensembl" id="ENSAOWP00000006802.1"/>
    </source>
</evidence>
<name>A0A8B9P696_APTOW</name>
<dbReference type="Proteomes" id="UP000694424">
    <property type="component" value="Unplaced"/>
</dbReference>
<proteinExistence type="predicted"/>
<feature type="region of interest" description="Disordered" evidence="1">
    <location>
        <begin position="1"/>
        <end position="47"/>
    </location>
</feature>
<keyword evidence="3" id="KW-1185">Reference proteome</keyword>
<feature type="region of interest" description="Disordered" evidence="1">
    <location>
        <begin position="172"/>
        <end position="200"/>
    </location>
</feature>
<dbReference type="Ensembl" id="ENSAOWT00000007697.1">
    <property type="protein sequence ID" value="ENSAOWP00000006802.1"/>
    <property type="gene ID" value="ENSAOWG00000004677.1"/>
</dbReference>
<evidence type="ECO:0000256" key="1">
    <source>
        <dbReference type="SAM" id="MobiDB-lite"/>
    </source>
</evidence>
<accession>A0A8B9P696</accession>
<evidence type="ECO:0000313" key="3">
    <source>
        <dbReference type="Proteomes" id="UP000694424"/>
    </source>
</evidence>